<keyword evidence="3" id="KW-0067">ATP-binding</keyword>
<dbReference type="GO" id="GO:0005829">
    <property type="term" value="C:cytosol"/>
    <property type="evidence" value="ECO:0007669"/>
    <property type="project" value="TreeGrafter"/>
</dbReference>
<evidence type="ECO:0000313" key="5">
    <source>
        <dbReference type="EMBL" id="KAK7575479.1"/>
    </source>
</evidence>
<feature type="region of interest" description="Disordered" evidence="4">
    <location>
        <begin position="733"/>
        <end position="811"/>
    </location>
</feature>
<dbReference type="InterPro" id="IPR029047">
    <property type="entry name" value="HSP70_peptide-bd_sf"/>
</dbReference>
<evidence type="ECO:0000313" key="6">
    <source>
        <dbReference type="Proteomes" id="UP001367676"/>
    </source>
</evidence>
<dbReference type="SUPFAM" id="SSF100934">
    <property type="entry name" value="Heat shock protein 70kD (HSP70), C-terminal subdomain"/>
    <property type="match status" value="2"/>
</dbReference>
<evidence type="ECO:0000256" key="2">
    <source>
        <dbReference type="ARBA" id="ARBA00022741"/>
    </source>
</evidence>
<protein>
    <recommendedName>
        <fullName evidence="7">97 kDa heat shock protein</fullName>
    </recommendedName>
</protein>
<evidence type="ECO:0000256" key="4">
    <source>
        <dbReference type="SAM" id="MobiDB-lite"/>
    </source>
</evidence>
<dbReference type="Gene3D" id="3.30.30.30">
    <property type="match status" value="1"/>
</dbReference>
<dbReference type="AlphaFoldDB" id="A0AAN9XYV6"/>
<evidence type="ECO:0000256" key="3">
    <source>
        <dbReference type="ARBA" id="ARBA00022840"/>
    </source>
</evidence>
<dbReference type="InterPro" id="IPR013126">
    <property type="entry name" value="Hsp_70_fam"/>
</dbReference>
<dbReference type="SUPFAM" id="SSF100920">
    <property type="entry name" value="Heat shock protein 70kD (HSP70), peptide-binding domain"/>
    <property type="match status" value="1"/>
</dbReference>
<dbReference type="InterPro" id="IPR018181">
    <property type="entry name" value="Heat_shock_70_CS"/>
</dbReference>
<dbReference type="Gene3D" id="3.90.640.10">
    <property type="entry name" value="Actin, Chain A, domain 4"/>
    <property type="match status" value="1"/>
</dbReference>
<dbReference type="CDD" id="cd10228">
    <property type="entry name" value="ASKHA_NBD_HSP70_HSPA4_like"/>
    <property type="match status" value="1"/>
</dbReference>
<organism evidence="5 6">
    <name type="scientific">Parthenolecanium corni</name>
    <dbReference type="NCBI Taxonomy" id="536013"/>
    <lineage>
        <taxon>Eukaryota</taxon>
        <taxon>Metazoa</taxon>
        <taxon>Ecdysozoa</taxon>
        <taxon>Arthropoda</taxon>
        <taxon>Hexapoda</taxon>
        <taxon>Insecta</taxon>
        <taxon>Pterygota</taxon>
        <taxon>Neoptera</taxon>
        <taxon>Paraneoptera</taxon>
        <taxon>Hemiptera</taxon>
        <taxon>Sternorrhyncha</taxon>
        <taxon>Coccoidea</taxon>
        <taxon>Coccidae</taxon>
        <taxon>Parthenolecanium</taxon>
    </lineage>
</organism>
<proteinExistence type="inferred from homology"/>
<accession>A0AAN9XYV6</accession>
<feature type="compositionally biased region" description="Polar residues" evidence="4">
    <location>
        <begin position="515"/>
        <end position="524"/>
    </location>
</feature>
<dbReference type="SUPFAM" id="SSF53067">
    <property type="entry name" value="Actin-like ATPase domain"/>
    <property type="match status" value="2"/>
</dbReference>
<dbReference type="GO" id="GO:0005634">
    <property type="term" value="C:nucleus"/>
    <property type="evidence" value="ECO:0007669"/>
    <property type="project" value="TreeGrafter"/>
</dbReference>
<dbReference type="Gene3D" id="1.20.1270.10">
    <property type="match status" value="1"/>
</dbReference>
<comment type="caution">
    <text evidence="5">The sequence shown here is derived from an EMBL/GenBank/DDBJ whole genome shotgun (WGS) entry which is preliminary data.</text>
</comment>
<evidence type="ECO:0000256" key="1">
    <source>
        <dbReference type="ARBA" id="ARBA00007381"/>
    </source>
</evidence>
<dbReference type="Proteomes" id="UP001367676">
    <property type="component" value="Unassembled WGS sequence"/>
</dbReference>
<comment type="similarity">
    <text evidence="1">Belongs to the heat shock protein 70 family.</text>
</comment>
<dbReference type="InterPro" id="IPR043129">
    <property type="entry name" value="ATPase_NBD"/>
</dbReference>
<dbReference type="FunFam" id="3.90.640.10:FF:000004">
    <property type="entry name" value="Heat shock 70 kDa protein 4"/>
    <property type="match status" value="1"/>
</dbReference>
<feature type="region of interest" description="Disordered" evidence="4">
    <location>
        <begin position="496"/>
        <end position="552"/>
    </location>
</feature>
<dbReference type="FunFam" id="1.20.1270.10:FF:000002">
    <property type="entry name" value="Heat shock 70 kDa protein 4"/>
    <property type="match status" value="1"/>
</dbReference>
<dbReference type="PROSITE" id="PS01036">
    <property type="entry name" value="HSP70_3"/>
    <property type="match status" value="1"/>
</dbReference>
<dbReference type="GO" id="GO:0140662">
    <property type="term" value="F:ATP-dependent protein folding chaperone"/>
    <property type="evidence" value="ECO:0007669"/>
    <property type="project" value="InterPro"/>
</dbReference>
<dbReference type="FunFam" id="3.30.420.40:FF:000171">
    <property type="entry name" value="Heat shock 70 kDa protein 4"/>
    <property type="match status" value="1"/>
</dbReference>
<sequence length="811" mass="90538">MASMFVIGIDFGNESSYIAVPRAGGIETISNDFSLRATPSCVAFSNRNRIIGVAAKNQLITNLRNTIFGFKRLLGKMFDDPSVEHELRYLPFQITRMKDGTIGIKVHYLDEDHVFSIQQITAMFFTKLKETAEAALKCEVNQCVISVPSFFDNAERQALLDAASIAGLKVLRIFNETAATALTYGIYKQDLPNAEEAPRNVIFVDCGHTSLQVSACAFNKGKLKILASASDPNLGGRDIDIILAEHISQDFVTRYDIDPTKNSRAFVRLMGEVEKLKKQMSANSTKLPLNIECFMNDKDVHFEMKRIDMEALCSNLFERVEITLRRCLDESGLRPEDIYAIEIVGGSTRVPAIKTLIEKVFGKAPSTTLNVDEAVSRGCALQCAMLCPAILVRDFSITDVQNYPIKMVWDPSAKDDGQMEVFPRYHPIPFAKILSFYRREPFVLKAVYAHNNKFIGKFAVGDVKPDAEGQSQKVKVKARINLNGVFSVVNATLSEKQEVDPNDVEPMDVSPPPSDESQAQQTSPEAAAAAAGENDGGESKGGEKKERKKRAAVKTVELPVQVELLGAYTAGELNSLVEDECKMVSTDRQERDRVDARNALEEYVYELRGKLSSSEELATFIPQPEREKLCQQLDEIEAWLYEEGEDCQRQVYADKLKFLRESGEPIKKRKLEFESQPTLFEEFSSVLQLTQKAIDQYKAGDEKYSHLEQSEIGKVQESTNYAWKWVEETRSKLKATSRFQNPPVSAEQIKTEKTNFEQTVSKILLKPKPQPPTPAPPQEPPKDDASKCATEANNEAAAASQLPNGDEKINA</sequence>
<dbReference type="PANTHER" id="PTHR45639">
    <property type="entry name" value="HSC70CB, ISOFORM G-RELATED"/>
    <property type="match status" value="1"/>
</dbReference>
<feature type="compositionally biased region" description="Low complexity" evidence="4">
    <location>
        <begin position="789"/>
        <end position="799"/>
    </location>
</feature>
<keyword evidence="2" id="KW-0547">Nucleotide-binding</keyword>
<evidence type="ECO:0008006" key="7">
    <source>
        <dbReference type="Google" id="ProtNLM"/>
    </source>
</evidence>
<dbReference type="InterPro" id="IPR029048">
    <property type="entry name" value="HSP70_C_sf"/>
</dbReference>
<name>A0AAN9XYV6_9HEMI</name>
<dbReference type="Gene3D" id="2.60.34.10">
    <property type="entry name" value="Substrate Binding Domain Of DNAk, Chain A, domain 1"/>
    <property type="match status" value="1"/>
</dbReference>
<keyword evidence="6" id="KW-1185">Reference proteome</keyword>
<dbReference type="Gene3D" id="3.30.420.40">
    <property type="match status" value="2"/>
</dbReference>
<feature type="compositionally biased region" description="Pro residues" evidence="4">
    <location>
        <begin position="768"/>
        <end position="779"/>
    </location>
</feature>
<gene>
    <name evidence="5" type="ORF">V9T40_011765</name>
</gene>
<reference evidence="5 6" key="1">
    <citation type="submission" date="2024-03" db="EMBL/GenBank/DDBJ databases">
        <title>Adaptation during the transition from Ophiocordyceps entomopathogen to insect associate is accompanied by gene loss and intensified selection.</title>
        <authorList>
            <person name="Ward C.M."/>
            <person name="Onetto C.A."/>
            <person name="Borneman A.R."/>
        </authorList>
    </citation>
    <scope>NUCLEOTIDE SEQUENCE [LARGE SCALE GENOMIC DNA]</scope>
    <source>
        <strain evidence="5">AWRI1</strain>
        <tissue evidence="5">Single Adult Female</tissue>
    </source>
</reference>
<dbReference type="FunFam" id="3.30.30.30:FF:000002">
    <property type="entry name" value="Heat shock 70 kDa protein 4"/>
    <property type="match status" value="1"/>
</dbReference>
<dbReference type="PANTHER" id="PTHR45639:SF4">
    <property type="entry name" value="HSC70CB, ISOFORM G"/>
    <property type="match status" value="1"/>
</dbReference>
<dbReference type="EMBL" id="JBBCAQ010000036">
    <property type="protein sequence ID" value="KAK7575479.1"/>
    <property type="molecule type" value="Genomic_DNA"/>
</dbReference>
<dbReference type="Pfam" id="PF00012">
    <property type="entry name" value="HSP70"/>
    <property type="match status" value="1"/>
</dbReference>
<dbReference type="FunFam" id="3.30.420.40:FF:000495">
    <property type="entry name" value="Heat shock protein 4b"/>
    <property type="match status" value="1"/>
</dbReference>
<dbReference type="GO" id="GO:0005524">
    <property type="term" value="F:ATP binding"/>
    <property type="evidence" value="ECO:0007669"/>
    <property type="project" value="UniProtKB-KW"/>
</dbReference>
<dbReference type="PRINTS" id="PR00301">
    <property type="entry name" value="HEATSHOCK70"/>
</dbReference>